<evidence type="ECO:0000259" key="1">
    <source>
        <dbReference type="Pfam" id="PF13960"/>
    </source>
</evidence>
<name>A0AAP0QFH6_9ROSI</name>
<dbReference type="InterPro" id="IPR025452">
    <property type="entry name" value="DUF4218"/>
</dbReference>
<evidence type="ECO:0000313" key="3">
    <source>
        <dbReference type="Proteomes" id="UP001428341"/>
    </source>
</evidence>
<dbReference type="PANTHER" id="PTHR48258">
    <property type="entry name" value="DUF4218 DOMAIN-CONTAINING PROTEIN-RELATED"/>
    <property type="match status" value="1"/>
</dbReference>
<dbReference type="AlphaFoldDB" id="A0AAP0QFH6"/>
<dbReference type="Proteomes" id="UP001428341">
    <property type="component" value="Unassembled WGS sequence"/>
</dbReference>
<dbReference type="EMBL" id="JBCGBO010000007">
    <property type="protein sequence ID" value="KAK9187653.1"/>
    <property type="molecule type" value="Genomic_DNA"/>
</dbReference>
<accession>A0AAP0QFH6</accession>
<feature type="domain" description="DUF4218" evidence="1">
    <location>
        <begin position="2"/>
        <end position="77"/>
    </location>
</feature>
<proteinExistence type="predicted"/>
<evidence type="ECO:0000313" key="2">
    <source>
        <dbReference type="EMBL" id="KAK9187653.1"/>
    </source>
</evidence>
<dbReference type="PANTHER" id="PTHR48258:SF8">
    <property type="entry name" value="DUF4216 DOMAIN-CONTAINING PROTEIN"/>
    <property type="match status" value="1"/>
</dbReference>
<comment type="caution">
    <text evidence="2">The sequence shown here is derived from an EMBL/GenBank/DDBJ whole genome shotgun (WGS) entry which is preliminary data.</text>
</comment>
<gene>
    <name evidence="2" type="ORF">WN944_019051</name>
</gene>
<dbReference type="Pfam" id="PF13960">
    <property type="entry name" value="DUF4218"/>
    <property type="match status" value="1"/>
</dbReference>
<keyword evidence="3" id="KW-1185">Reference proteome</keyword>
<reference evidence="2 3" key="1">
    <citation type="submission" date="2024-05" db="EMBL/GenBank/DDBJ databases">
        <title>Haplotype-resolved chromosome-level genome assembly of Huyou (Citrus changshanensis).</title>
        <authorList>
            <person name="Miao C."/>
            <person name="Chen W."/>
            <person name="Wu Y."/>
            <person name="Wang L."/>
            <person name="Zhao S."/>
            <person name="Grierson D."/>
            <person name="Xu C."/>
            <person name="Chen K."/>
        </authorList>
    </citation>
    <scope>NUCLEOTIDE SEQUENCE [LARGE SCALE GENOMIC DNA]</scope>
    <source>
        <strain evidence="2">01-14</strain>
        <tissue evidence="2">Leaf</tissue>
    </source>
</reference>
<protein>
    <recommendedName>
        <fullName evidence="1">DUF4218 domain-containing protein</fullName>
    </recommendedName>
</protein>
<organism evidence="2 3">
    <name type="scientific">Citrus x changshan-huyou</name>
    <dbReference type="NCBI Taxonomy" id="2935761"/>
    <lineage>
        <taxon>Eukaryota</taxon>
        <taxon>Viridiplantae</taxon>
        <taxon>Streptophyta</taxon>
        <taxon>Embryophyta</taxon>
        <taxon>Tracheophyta</taxon>
        <taxon>Spermatophyta</taxon>
        <taxon>Magnoliopsida</taxon>
        <taxon>eudicotyledons</taxon>
        <taxon>Gunneridae</taxon>
        <taxon>Pentapetalae</taxon>
        <taxon>rosids</taxon>
        <taxon>malvids</taxon>
        <taxon>Sapindales</taxon>
        <taxon>Rutaceae</taxon>
        <taxon>Aurantioideae</taxon>
        <taxon>Citrus</taxon>
    </lineage>
</organism>
<sequence length="128" mass="15202">MLNLEEEINETLCMFERFYLSAFFDIMIHLPIHLGREARLGGPVQYQWMYRFERNMKIYKGYIRNHVRLEGCIAQCYPERPNEDFSSDVILEGRPILWGTSNTSSNEVLDSAHRYVLFNTTIVEPYLE</sequence>